<feature type="signal peptide" evidence="1">
    <location>
        <begin position="1"/>
        <end position="24"/>
    </location>
</feature>
<dbReference type="AlphaFoldDB" id="A0A1V6TLI5"/>
<evidence type="ECO:0000313" key="3">
    <source>
        <dbReference type="Proteomes" id="UP000191285"/>
    </source>
</evidence>
<dbReference type="Proteomes" id="UP000191285">
    <property type="component" value="Unassembled WGS sequence"/>
</dbReference>
<feature type="chain" id="PRO_5013184184" evidence="1">
    <location>
        <begin position="25"/>
        <end position="307"/>
    </location>
</feature>
<dbReference type="EMBL" id="MLKD01000005">
    <property type="protein sequence ID" value="OQE26790.1"/>
    <property type="molecule type" value="Genomic_DNA"/>
</dbReference>
<evidence type="ECO:0000313" key="2">
    <source>
        <dbReference type="EMBL" id="OQE26790.1"/>
    </source>
</evidence>
<keyword evidence="3" id="KW-1185">Reference proteome</keyword>
<keyword evidence="1" id="KW-0732">Signal</keyword>
<reference evidence="3" key="1">
    <citation type="journal article" date="2017" name="Nat. Microbiol.">
        <title>Global analysis of biosynthetic gene clusters reveals vast potential of secondary metabolite production in Penicillium species.</title>
        <authorList>
            <person name="Nielsen J.C."/>
            <person name="Grijseels S."/>
            <person name="Prigent S."/>
            <person name="Ji B."/>
            <person name="Dainat J."/>
            <person name="Nielsen K.F."/>
            <person name="Frisvad J.C."/>
            <person name="Workman M."/>
            <person name="Nielsen J."/>
        </authorList>
    </citation>
    <scope>NUCLEOTIDE SEQUENCE [LARGE SCALE GENOMIC DNA]</scope>
    <source>
        <strain evidence="3">IBT 24891</strain>
    </source>
</reference>
<comment type="caution">
    <text evidence="2">The sequence shown here is derived from an EMBL/GenBank/DDBJ whole genome shotgun (WGS) entry which is preliminary data.</text>
</comment>
<name>A0A1V6TLI5_9EURO</name>
<gene>
    <name evidence="2" type="ORF">PENSTE_c005G03734</name>
</gene>
<sequence>MQTTSMPLIFLIGISFLLLPTAQAESTKSKASPKFTFDELWNLETGFWDAFLYPQNKKQIEGNSSTVFAPEVQGRVDITRTFDGDELNREYIFGLFSDPSHVSLVGVPINYSITQFTANENIASATTIVTFNATTFGVLVPVTIDTWIEFDSQGKITQYDATFRWFEYLLDYLLESTVAKINATSSDEAVGYISDILAKTICATHEESCTGENKQYNNSSDCYDYLTQKIRFGKSYELGRNTLLCREVHEHMVPLRPDVHCSHIGPSGGNYCVDDMDYEQTVLQKYFNGSWIPFGYGDDQNVWLGSS</sequence>
<accession>A0A1V6TLI5</accession>
<evidence type="ECO:0000256" key="1">
    <source>
        <dbReference type="SAM" id="SignalP"/>
    </source>
</evidence>
<dbReference type="OrthoDB" id="10010954at2759"/>
<organism evidence="2 3">
    <name type="scientific">Penicillium steckii</name>
    <dbReference type="NCBI Taxonomy" id="303698"/>
    <lineage>
        <taxon>Eukaryota</taxon>
        <taxon>Fungi</taxon>
        <taxon>Dikarya</taxon>
        <taxon>Ascomycota</taxon>
        <taxon>Pezizomycotina</taxon>
        <taxon>Eurotiomycetes</taxon>
        <taxon>Eurotiomycetidae</taxon>
        <taxon>Eurotiales</taxon>
        <taxon>Aspergillaceae</taxon>
        <taxon>Penicillium</taxon>
    </lineage>
</organism>
<protein>
    <submittedName>
        <fullName evidence="2">Uncharacterized protein</fullName>
    </submittedName>
</protein>
<proteinExistence type="predicted"/>